<feature type="domain" description="Orn/DAP/Arg decarboxylase 2 C-terminal" evidence="9">
    <location>
        <begin position="48"/>
        <end position="392"/>
    </location>
</feature>
<dbReference type="InterPro" id="IPR029066">
    <property type="entry name" value="PLP-binding_barrel"/>
</dbReference>
<evidence type="ECO:0000259" key="9">
    <source>
        <dbReference type="Pfam" id="PF00278"/>
    </source>
</evidence>
<evidence type="ECO:0000256" key="4">
    <source>
        <dbReference type="ARBA" id="ARBA00023239"/>
    </source>
</evidence>
<dbReference type="InterPro" id="IPR022644">
    <property type="entry name" value="De-COase2_N"/>
</dbReference>
<dbReference type="EMBL" id="FODH01000017">
    <property type="protein sequence ID" value="SEP01946.1"/>
    <property type="molecule type" value="Genomic_DNA"/>
</dbReference>
<evidence type="ECO:0000256" key="2">
    <source>
        <dbReference type="ARBA" id="ARBA00022793"/>
    </source>
</evidence>
<comment type="similarity">
    <text evidence="7">Belongs to the Orn/Lys/Arg decarboxylase class-II family.</text>
</comment>
<dbReference type="SUPFAM" id="SSF50621">
    <property type="entry name" value="Alanine racemase C-terminal domain-like"/>
    <property type="match status" value="1"/>
</dbReference>
<dbReference type="EC" id="4.1.1.20" evidence="5 8"/>
<feature type="modified residue" description="N6-(pyridoxal phosphate)lysine" evidence="6">
    <location>
        <position position="74"/>
    </location>
</feature>
<dbReference type="Pfam" id="PF02784">
    <property type="entry name" value="Orn_Arg_deC_N"/>
    <property type="match status" value="1"/>
</dbReference>
<evidence type="ECO:0000256" key="8">
    <source>
        <dbReference type="RuleBase" id="RU003738"/>
    </source>
</evidence>
<organism evidence="11 12">
    <name type="scientific">Paenibacillus sophorae</name>
    <dbReference type="NCBI Taxonomy" id="1333845"/>
    <lineage>
        <taxon>Bacteria</taxon>
        <taxon>Bacillati</taxon>
        <taxon>Bacillota</taxon>
        <taxon>Bacilli</taxon>
        <taxon>Bacillales</taxon>
        <taxon>Paenibacillaceae</taxon>
        <taxon>Paenibacillus</taxon>
    </lineage>
</organism>
<dbReference type="SUPFAM" id="SSF51419">
    <property type="entry name" value="PLP-binding barrel"/>
    <property type="match status" value="1"/>
</dbReference>
<dbReference type="InterPro" id="IPR022657">
    <property type="entry name" value="De-COase2_CS"/>
</dbReference>
<feature type="domain" description="Orn/DAP/Arg decarboxylase 2 N-terminal" evidence="10">
    <location>
        <begin position="52"/>
        <end position="300"/>
    </location>
</feature>
<comment type="pathway">
    <text evidence="8">Amino-acid biosynthesis; L-lysine biosynthesis via DAP pathway; L-lysine from DL-2,6-diaminopimelate: step 1/1.</text>
</comment>
<keyword evidence="2 8" id="KW-0210">Decarboxylase</keyword>
<dbReference type="CDD" id="cd06839">
    <property type="entry name" value="PLPDE_III_Btrk_like"/>
    <property type="match status" value="1"/>
</dbReference>
<evidence type="ECO:0000313" key="11">
    <source>
        <dbReference type="EMBL" id="SEP01946.1"/>
    </source>
</evidence>
<evidence type="ECO:0000313" key="12">
    <source>
        <dbReference type="Proteomes" id="UP000198809"/>
    </source>
</evidence>
<dbReference type="GO" id="GO:0009089">
    <property type="term" value="P:lysine biosynthetic process via diaminopimelate"/>
    <property type="evidence" value="ECO:0007669"/>
    <property type="project" value="UniProtKB-UniRule"/>
</dbReference>
<dbReference type="PRINTS" id="PR01181">
    <property type="entry name" value="DAPDCRBXLASE"/>
</dbReference>
<evidence type="ECO:0000256" key="7">
    <source>
        <dbReference type="RuleBase" id="RU003737"/>
    </source>
</evidence>
<dbReference type="PANTHER" id="PTHR43727:SF2">
    <property type="entry name" value="GROUP IV DECARBOXYLASE"/>
    <property type="match status" value="1"/>
</dbReference>
<dbReference type="Gene3D" id="3.20.20.10">
    <property type="entry name" value="Alanine racemase"/>
    <property type="match status" value="1"/>
</dbReference>
<comment type="catalytic activity">
    <reaction evidence="8">
        <text>meso-2,6-diaminopimelate + H(+) = L-lysine + CO2</text>
        <dbReference type="Rhea" id="RHEA:15101"/>
        <dbReference type="ChEBI" id="CHEBI:15378"/>
        <dbReference type="ChEBI" id="CHEBI:16526"/>
        <dbReference type="ChEBI" id="CHEBI:32551"/>
        <dbReference type="ChEBI" id="CHEBI:57791"/>
        <dbReference type="EC" id="4.1.1.20"/>
    </reaction>
</comment>
<feature type="active site" description="Proton donor" evidence="6">
    <location>
        <position position="365"/>
    </location>
</feature>
<protein>
    <recommendedName>
        <fullName evidence="5 8">Diaminopimelate decarboxylase</fullName>
        <ecNumber evidence="5 8">4.1.1.20</ecNumber>
    </recommendedName>
</protein>
<dbReference type="AlphaFoldDB" id="A0A1H8UFS8"/>
<sequence length="445" mass="49134">MEAGMNGRDKSVDSARKEIMTATVQSGLDDDSIRQTARQYGTPLYLYDAAVVEGKLEELRSCFPQQTEIFYSFKSNPLLGIAQLLRRNGCRIEVASGGELTAALEAGFEPRHIVFTSPGKTEEELQLAVRHGIYSINTENMREIRMINDIAGQLGKTVGIAIRINPDIQQHAASIKMSGVPSQFGLDQALVPGAIEEALRLANIRLIGFHIYLGTQILQADAIVRHYKHSIQMALEYADRYGMELKFLDIGGGFGVPYFPYEAELDTTALKQGIAEVWNRYGSRLANTRMAVESGRFLMAEAGVFITKVLYKKESKRSAFLICDGGSHQHASSAFLGRYVRSNFPIRVLGKSGEVEEVTVTGPLCTSTDIIGSKVNLPPAECGDLIVVDKSGAYGLTHSPTLFLSHPLPAEVLIDKGRRYVLRERGRYRDALIGQHSIAEEVRYE</sequence>
<dbReference type="FunFam" id="3.20.20.10:FF:000003">
    <property type="entry name" value="Diaminopimelate decarboxylase"/>
    <property type="match status" value="1"/>
</dbReference>
<gene>
    <name evidence="11" type="ORF">SAMN04487895_11783</name>
</gene>
<evidence type="ECO:0000256" key="5">
    <source>
        <dbReference type="NCBIfam" id="TIGR01048"/>
    </source>
</evidence>
<keyword evidence="3 6" id="KW-0663">Pyridoxal phosphate</keyword>
<accession>A0A1H8UFS8</accession>
<name>A0A1H8UFS8_9BACL</name>
<dbReference type="InterPro" id="IPR022643">
    <property type="entry name" value="De-COase2_C"/>
</dbReference>
<dbReference type="PROSITE" id="PS00879">
    <property type="entry name" value="ODR_DC_2_2"/>
    <property type="match status" value="1"/>
</dbReference>
<keyword evidence="8" id="KW-0028">Amino-acid biosynthesis</keyword>
<keyword evidence="8" id="KW-0457">Lysine biosynthesis</keyword>
<proteinExistence type="inferred from homology"/>
<evidence type="ECO:0000256" key="6">
    <source>
        <dbReference type="PIRSR" id="PIRSR600183-50"/>
    </source>
</evidence>
<dbReference type="PANTHER" id="PTHR43727">
    <property type="entry name" value="DIAMINOPIMELATE DECARBOXYLASE"/>
    <property type="match status" value="1"/>
</dbReference>
<dbReference type="UniPathway" id="UPA00034">
    <property type="reaction ID" value="UER00027"/>
</dbReference>
<dbReference type="InterPro" id="IPR002986">
    <property type="entry name" value="DAP_deCOOHase_LysA"/>
</dbReference>
<dbReference type="STRING" id="1333845.SAMN04487895_11783"/>
<evidence type="ECO:0000259" key="10">
    <source>
        <dbReference type="Pfam" id="PF02784"/>
    </source>
</evidence>
<dbReference type="Proteomes" id="UP000198809">
    <property type="component" value="Unassembled WGS sequence"/>
</dbReference>
<dbReference type="Pfam" id="PF00278">
    <property type="entry name" value="Orn_DAP_Arg_deC"/>
    <property type="match status" value="1"/>
</dbReference>
<comment type="cofactor">
    <cofactor evidence="1 6 8">
        <name>pyridoxal 5'-phosphate</name>
        <dbReference type="ChEBI" id="CHEBI:597326"/>
    </cofactor>
</comment>
<keyword evidence="4 8" id="KW-0456">Lyase</keyword>
<dbReference type="RefSeq" id="WP_246590494.1">
    <property type="nucleotide sequence ID" value="NZ_CP076607.1"/>
</dbReference>
<dbReference type="InterPro" id="IPR009006">
    <property type="entry name" value="Ala_racemase/Decarboxylase_C"/>
</dbReference>
<dbReference type="GO" id="GO:0008836">
    <property type="term" value="F:diaminopimelate decarboxylase activity"/>
    <property type="evidence" value="ECO:0007669"/>
    <property type="project" value="UniProtKB-UniRule"/>
</dbReference>
<dbReference type="PRINTS" id="PR01179">
    <property type="entry name" value="ODADCRBXLASE"/>
</dbReference>
<evidence type="ECO:0000256" key="1">
    <source>
        <dbReference type="ARBA" id="ARBA00001933"/>
    </source>
</evidence>
<dbReference type="Gene3D" id="2.40.37.10">
    <property type="entry name" value="Lyase, Ornithine Decarboxylase, Chain A, domain 1"/>
    <property type="match status" value="1"/>
</dbReference>
<dbReference type="NCBIfam" id="TIGR01048">
    <property type="entry name" value="lysA"/>
    <property type="match status" value="1"/>
</dbReference>
<reference evidence="11 12" key="1">
    <citation type="submission" date="2016-10" db="EMBL/GenBank/DDBJ databases">
        <authorList>
            <person name="de Groot N.N."/>
        </authorList>
    </citation>
    <scope>NUCLEOTIDE SEQUENCE [LARGE SCALE GENOMIC DNA]</scope>
    <source>
        <strain evidence="11 12">CGMCC 1.10238</strain>
    </source>
</reference>
<dbReference type="InterPro" id="IPR000183">
    <property type="entry name" value="Orn/DAP/Arg_de-COase"/>
</dbReference>
<evidence type="ECO:0000256" key="3">
    <source>
        <dbReference type="ARBA" id="ARBA00022898"/>
    </source>
</evidence>